<dbReference type="GO" id="GO:0008380">
    <property type="term" value="P:RNA splicing"/>
    <property type="evidence" value="ECO:0007669"/>
    <property type="project" value="UniProtKB-UniRule"/>
</dbReference>
<evidence type="ECO:0000256" key="4">
    <source>
        <dbReference type="ARBA" id="ARBA00022694"/>
    </source>
</evidence>
<evidence type="ECO:0000256" key="1">
    <source>
        <dbReference type="ARBA" id="ARBA00006621"/>
    </source>
</evidence>
<dbReference type="GeneID" id="33947296"/>
<reference evidence="10" key="1">
    <citation type="journal article" date="2017" name="Genome Biol. Evol.">
        <title>Plastid Phylogenomics Resolve Deep Relationships among Eupolypod II Ferns with Rapid Radiation and Rate Heterogeneity.</title>
        <authorList>
            <person name="Wei R."/>
            <person name="Yan Y.-H."/>
            <person name="Harris A.J."/>
            <person name="Kang J.-S."/>
            <person name="Shen H."/>
            <person name="Xiang Q.-P."/>
            <person name="Zhang X.-C."/>
        </authorList>
    </citation>
    <scope>NUCLEOTIDE SEQUENCE</scope>
</reference>
<comment type="function">
    <text evidence="6 7">Usually encoded in the trnK tRNA gene intron. Probably assists in splicing its own and other chloroplast group II introns.</text>
</comment>
<keyword evidence="3 6" id="KW-0507">mRNA processing</keyword>
<evidence type="ECO:0000259" key="8">
    <source>
        <dbReference type="Pfam" id="PF01348"/>
    </source>
</evidence>
<evidence type="ECO:0000256" key="3">
    <source>
        <dbReference type="ARBA" id="ARBA00022664"/>
    </source>
</evidence>
<dbReference type="InterPro" id="IPR024942">
    <property type="entry name" value="Maturase_MatK_N"/>
</dbReference>
<comment type="similarity">
    <text evidence="1 6">Belongs to the intron maturase 2 family. MatK subfamily.</text>
</comment>
<evidence type="ECO:0000256" key="6">
    <source>
        <dbReference type="HAMAP-Rule" id="MF_01390"/>
    </source>
</evidence>
<keyword evidence="5 6" id="KW-0694">RNA-binding</keyword>
<dbReference type="EMBL" id="KY427348">
    <property type="protein sequence ID" value="ASU95365.1"/>
    <property type="molecule type" value="Genomic_DNA"/>
</dbReference>
<accession>A0A248RD40</accession>
<dbReference type="GO" id="GO:0008033">
    <property type="term" value="P:tRNA processing"/>
    <property type="evidence" value="ECO:0007669"/>
    <property type="project" value="UniProtKB-KW"/>
</dbReference>
<evidence type="ECO:0000256" key="7">
    <source>
        <dbReference type="RuleBase" id="RU004226"/>
    </source>
</evidence>
<gene>
    <name evidence="6 10" type="primary">matK</name>
</gene>
<dbReference type="InterPro" id="IPR024937">
    <property type="entry name" value="Domain_X"/>
</dbReference>
<evidence type="ECO:0000256" key="2">
    <source>
        <dbReference type="ARBA" id="ARBA00022640"/>
    </source>
</evidence>
<geneLocation type="chloroplast" evidence="10"/>
<protein>
    <recommendedName>
        <fullName evidence="6">Maturase K</fullName>
    </recommendedName>
    <alternativeName>
        <fullName evidence="6">Intron maturase</fullName>
    </alternativeName>
</protein>
<evidence type="ECO:0000259" key="9">
    <source>
        <dbReference type="Pfam" id="PF01824"/>
    </source>
</evidence>
<dbReference type="HAMAP" id="MF_01390">
    <property type="entry name" value="MatK"/>
    <property type="match status" value="1"/>
</dbReference>
<dbReference type="InterPro" id="IPR002866">
    <property type="entry name" value="Maturase_MatK"/>
</dbReference>
<evidence type="ECO:0000313" key="10">
    <source>
        <dbReference type="EMBL" id="ASU95365.1"/>
    </source>
</evidence>
<evidence type="ECO:0000256" key="5">
    <source>
        <dbReference type="ARBA" id="ARBA00022884"/>
    </source>
</evidence>
<dbReference type="PANTHER" id="PTHR34811">
    <property type="entry name" value="MATURASE K"/>
    <property type="match status" value="1"/>
</dbReference>
<keyword evidence="7 10" id="KW-0150">Chloroplast</keyword>
<name>A0A248RD40_9MONI</name>
<dbReference type="GO" id="GO:0003723">
    <property type="term" value="F:RNA binding"/>
    <property type="evidence" value="ECO:0007669"/>
    <property type="project" value="UniProtKB-KW"/>
</dbReference>
<feature type="domain" description="Domain X" evidence="8">
    <location>
        <begin position="363"/>
        <end position="464"/>
    </location>
</feature>
<keyword evidence="2 7" id="KW-0934">Plastid</keyword>
<dbReference type="GO" id="GO:0009507">
    <property type="term" value="C:chloroplast"/>
    <property type="evidence" value="ECO:0007669"/>
    <property type="project" value="UniProtKB-SubCell"/>
</dbReference>
<dbReference type="GO" id="GO:0006397">
    <property type="term" value="P:mRNA processing"/>
    <property type="evidence" value="ECO:0007669"/>
    <property type="project" value="UniProtKB-KW"/>
</dbReference>
<proteinExistence type="inferred from homology"/>
<feature type="domain" description="Maturase MatK N-terminal" evidence="9">
    <location>
        <begin position="29"/>
        <end position="334"/>
    </location>
</feature>
<organism evidence="10">
    <name type="scientific">Dryopteris decipiens</name>
    <dbReference type="NCBI Taxonomy" id="346293"/>
    <lineage>
        <taxon>Eukaryota</taxon>
        <taxon>Viridiplantae</taxon>
        <taxon>Streptophyta</taxon>
        <taxon>Embryophyta</taxon>
        <taxon>Tracheophyta</taxon>
        <taxon>Polypodiopsida</taxon>
        <taxon>Polypodiidae</taxon>
        <taxon>Polypodiales</taxon>
        <taxon>Polypodiineae</taxon>
        <taxon>Dryopteridaceae</taxon>
        <taxon>Dryopteridoideae</taxon>
        <taxon>Dryopteris</taxon>
    </lineage>
</organism>
<sequence length="501" mass="58779">MKITSGSPPKFDVSQRIGGLSINRDCFLYLFLLLFRDNFYSIACKSCLDRQSIDLIFGACSAISTKRLIDSVRHQDYSEIFHSEFVRRRSSRLNMNLYLHLLLQTTCLISGIPLLRQLAAETNNNSKISQSTHSIFLFLEDRLPKSSHVLEIEMSQNLHLEALVRLFRRRIKDVPFPHLLRIVIHAYKTSYGKFIQLRSWKQRERRSIEMLLQNFYTYEIDSILSILWTRMHKLQPRYFASADRNNVIRKKKCVSKYNSELDAIGISHCLIRSLCIHFGRYENKSIIVFHGTHYFLKKWIRYISTSFKFHFHYPTEFIQIRSNLLPTSCVSFLGYMSTIQSVSKDVQIETMLGSCNSISSGKKTYPRIPILQLVKLLEKGKFCDSNGYPVSKLAWAVLADDDILNRFIKIWNNFSLYYSASINRDGLRRLRYIPRLSRDSTLAGKHRSTIRLLRRRFDLELPKAVFAYSKFNSSEMNRRVWHLNLIRSVSLTFVSLEIQVR</sequence>
<dbReference type="RefSeq" id="YP_009426664.1">
    <property type="nucleotide sequence ID" value="NC_035854.1"/>
</dbReference>
<dbReference type="AlphaFoldDB" id="A0A248RD40"/>
<dbReference type="Pfam" id="PF01348">
    <property type="entry name" value="Intron_maturas2"/>
    <property type="match status" value="1"/>
</dbReference>
<dbReference type="PANTHER" id="PTHR34811:SF1">
    <property type="entry name" value="MATURASE K"/>
    <property type="match status" value="1"/>
</dbReference>
<dbReference type="Pfam" id="PF01824">
    <property type="entry name" value="MatK_N"/>
    <property type="match status" value="1"/>
</dbReference>
<keyword evidence="4 6" id="KW-0819">tRNA processing</keyword>
<comment type="subcellular location">
    <subcellularLocation>
        <location evidence="6">Plastid</location>
        <location evidence="6">Chloroplast</location>
    </subcellularLocation>
</comment>